<dbReference type="GO" id="GO:0016747">
    <property type="term" value="F:acyltransferase activity, transferring groups other than amino-acyl groups"/>
    <property type="evidence" value="ECO:0007669"/>
    <property type="project" value="InterPro"/>
</dbReference>
<sequence length="161" mass="17632">MTAYTIREATRDDAQALHELGAAVTIPTYAPIAGEEYARFVMETWWRTDYIAESMGRTTHYLAERDHEILGTAVVGDLDGEPVLWKLYVLPSEHGSGIGSALLETAIGGLPDDVDRLLLSYLDGNEHAAAFYRAKGFTYVRSASDAGGVTNHWMGLALPRT</sequence>
<dbReference type="KEGG" id="sgrg:L0C25_18280"/>
<dbReference type="InterPro" id="IPR016181">
    <property type="entry name" value="Acyl_CoA_acyltransferase"/>
</dbReference>
<keyword evidence="5" id="KW-1185">Reference proteome</keyword>
<protein>
    <submittedName>
        <fullName evidence="4">GNAT family N-acetyltransferase</fullName>
    </submittedName>
</protein>
<name>A0AA46TFN6_9ACTN</name>
<dbReference type="InterPro" id="IPR000182">
    <property type="entry name" value="GNAT_dom"/>
</dbReference>
<dbReference type="SUPFAM" id="SSF55729">
    <property type="entry name" value="Acyl-CoA N-acyltransferases (Nat)"/>
    <property type="match status" value="1"/>
</dbReference>
<proteinExistence type="predicted"/>
<evidence type="ECO:0000313" key="4">
    <source>
        <dbReference type="EMBL" id="UYM04464.1"/>
    </source>
</evidence>
<evidence type="ECO:0000313" key="5">
    <source>
        <dbReference type="Proteomes" id="UP001164390"/>
    </source>
</evidence>
<evidence type="ECO:0000256" key="2">
    <source>
        <dbReference type="ARBA" id="ARBA00023315"/>
    </source>
</evidence>
<accession>A0AA46TFN6</accession>
<organism evidence="4 5">
    <name type="scientific">Solicola gregarius</name>
    <dbReference type="NCBI Taxonomy" id="2908642"/>
    <lineage>
        <taxon>Bacteria</taxon>
        <taxon>Bacillati</taxon>
        <taxon>Actinomycetota</taxon>
        <taxon>Actinomycetes</taxon>
        <taxon>Propionibacteriales</taxon>
        <taxon>Nocardioidaceae</taxon>
        <taxon>Solicola</taxon>
    </lineage>
</organism>
<keyword evidence="2" id="KW-0012">Acyltransferase</keyword>
<keyword evidence="1" id="KW-0808">Transferase</keyword>
<dbReference type="Gene3D" id="3.40.630.30">
    <property type="match status" value="1"/>
</dbReference>
<evidence type="ECO:0000256" key="1">
    <source>
        <dbReference type="ARBA" id="ARBA00022679"/>
    </source>
</evidence>
<feature type="domain" description="N-acetyltransferase" evidence="3">
    <location>
        <begin position="4"/>
        <end position="159"/>
    </location>
</feature>
<reference evidence="4" key="1">
    <citation type="submission" date="2022-01" db="EMBL/GenBank/DDBJ databases">
        <title>Nocardioidaceae gen. sp. A5X3R13.</title>
        <authorList>
            <person name="Lopez Marin M.A."/>
            <person name="Uhlik O."/>
        </authorList>
    </citation>
    <scope>NUCLEOTIDE SEQUENCE</scope>
    <source>
        <strain evidence="4">A5X3R13</strain>
    </source>
</reference>
<dbReference type="PROSITE" id="PS51186">
    <property type="entry name" value="GNAT"/>
    <property type="match status" value="1"/>
</dbReference>
<dbReference type="AlphaFoldDB" id="A0AA46TFN6"/>
<dbReference type="Proteomes" id="UP001164390">
    <property type="component" value="Chromosome"/>
</dbReference>
<evidence type="ECO:0000259" key="3">
    <source>
        <dbReference type="PROSITE" id="PS51186"/>
    </source>
</evidence>
<dbReference type="EMBL" id="CP094970">
    <property type="protein sequence ID" value="UYM04464.1"/>
    <property type="molecule type" value="Genomic_DNA"/>
</dbReference>
<dbReference type="PANTHER" id="PTHR43877:SF2">
    <property type="entry name" value="AMINOALKYLPHOSPHONATE N-ACETYLTRANSFERASE-RELATED"/>
    <property type="match status" value="1"/>
</dbReference>
<dbReference type="RefSeq" id="WP_271633183.1">
    <property type="nucleotide sequence ID" value="NZ_CP094970.1"/>
</dbReference>
<dbReference type="InterPro" id="IPR050832">
    <property type="entry name" value="Bact_Acetyltransf"/>
</dbReference>
<dbReference type="CDD" id="cd04301">
    <property type="entry name" value="NAT_SF"/>
    <property type="match status" value="1"/>
</dbReference>
<dbReference type="Pfam" id="PF13508">
    <property type="entry name" value="Acetyltransf_7"/>
    <property type="match status" value="1"/>
</dbReference>
<gene>
    <name evidence="4" type="ORF">L0C25_18280</name>
</gene>
<dbReference type="PANTHER" id="PTHR43877">
    <property type="entry name" value="AMINOALKYLPHOSPHONATE N-ACETYLTRANSFERASE-RELATED-RELATED"/>
    <property type="match status" value="1"/>
</dbReference>